<accession>A0A5N6KP35</accession>
<gene>
    <name evidence="3" type="ORF">FH972_021342</name>
</gene>
<dbReference type="SUPFAM" id="SSF51735">
    <property type="entry name" value="NAD(P)-binding Rossmann-fold domains"/>
    <property type="match status" value="1"/>
</dbReference>
<dbReference type="Pfam" id="PF08240">
    <property type="entry name" value="ADH_N"/>
    <property type="match status" value="1"/>
</dbReference>
<evidence type="ECO:0000313" key="3">
    <source>
        <dbReference type="EMBL" id="KAB8337038.1"/>
    </source>
</evidence>
<feature type="compositionally biased region" description="Basic and acidic residues" evidence="1">
    <location>
        <begin position="1328"/>
        <end position="1342"/>
    </location>
</feature>
<feature type="region of interest" description="Disordered" evidence="1">
    <location>
        <begin position="1328"/>
        <end position="1374"/>
    </location>
</feature>
<dbReference type="InterPro" id="IPR052711">
    <property type="entry name" value="Zinc_ADH-like"/>
</dbReference>
<dbReference type="InterPro" id="IPR011032">
    <property type="entry name" value="GroES-like_sf"/>
</dbReference>
<feature type="compositionally biased region" description="Polar residues" evidence="1">
    <location>
        <begin position="903"/>
        <end position="914"/>
    </location>
</feature>
<dbReference type="Proteomes" id="UP000327013">
    <property type="component" value="Unassembled WGS sequence"/>
</dbReference>
<feature type="region of interest" description="Disordered" evidence="1">
    <location>
        <begin position="653"/>
        <end position="672"/>
    </location>
</feature>
<dbReference type="FunFam" id="3.40.50.720:FF:000481">
    <property type="entry name" value="Alcohol dehydrogenase, variant"/>
    <property type="match status" value="1"/>
</dbReference>
<feature type="region of interest" description="Disordered" evidence="1">
    <location>
        <begin position="870"/>
        <end position="891"/>
    </location>
</feature>
<dbReference type="GO" id="GO:0016491">
    <property type="term" value="F:oxidoreductase activity"/>
    <property type="evidence" value="ECO:0007669"/>
    <property type="project" value="InterPro"/>
</dbReference>
<keyword evidence="4" id="KW-1185">Reference proteome</keyword>
<dbReference type="InterPro" id="IPR013154">
    <property type="entry name" value="ADH-like_N"/>
</dbReference>
<feature type="compositionally biased region" description="Pro residues" evidence="1">
    <location>
        <begin position="1005"/>
        <end position="1016"/>
    </location>
</feature>
<reference evidence="3 4" key="1">
    <citation type="submission" date="2019-06" db="EMBL/GenBank/DDBJ databases">
        <title>A chromosomal-level reference genome of Carpinus fangiana (Coryloideae, Betulaceae).</title>
        <authorList>
            <person name="Yang X."/>
            <person name="Wang Z."/>
            <person name="Zhang L."/>
            <person name="Hao G."/>
            <person name="Liu J."/>
            <person name="Yang Y."/>
        </authorList>
    </citation>
    <scope>NUCLEOTIDE SEQUENCE [LARGE SCALE GENOMIC DNA]</scope>
    <source>
        <strain evidence="3">Cfa_2016G</strain>
        <tissue evidence="3">Leaf</tissue>
    </source>
</reference>
<dbReference type="SUPFAM" id="SSF50129">
    <property type="entry name" value="GroES-like"/>
    <property type="match status" value="1"/>
</dbReference>
<name>A0A5N6KP35_9ROSI</name>
<dbReference type="SMART" id="SM00829">
    <property type="entry name" value="PKS_ER"/>
    <property type="match status" value="1"/>
</dbReference>
<dbReference type="Gene3D" id="3.90.180.10">
    <property type="entry name" value="Medium-chain alcohol dehydrogenases, catalytic domain"/>
    <property type="match status" value="1"/>
</dbReference>
<dbReference type="OrthoDB" id="449487at2759"/>
<feature type="domain" description="Enoyl reductase (ER)" evidence="2">
    <location>
        <begin position="12"/>
        <end position="348"/>
    </location>
</feature>
<evidence type="ECO:0000256" key="1">
    <source>
        <dbReference type="SAM" id="MobiDB-lite"/>
    </source>
</evidence>
<organism evidence="3 4">
    <name type="scientific">Carpinus fangiana</name>
    <dbReference type="NCBI Taxonomy" id="176857"/>
    <lineage>
        <taxon>Eukaryota</taxon>
        <taxon>Viridiplantae</taxon>
        <taxon>Streptophyta</taxon>
        <taxon>Embryophyta</taxon>
        <taxon>Tracheophyta</taxon>
        <taxon>Spermatophyta</taxon>
        <taxon>Magnoliopsida</taxon>
        <taxon>eudicotyledons</taxon>
        <taxon>Gunneridae</taxon>
        <taxon>Pentapetalae</taxon>
        <taxon>rosids</taxon>
        <taxon>fabids</taxon>
        <taxon>Fagales</taxon>
        <taxon>Betulaceae</taxon>
        <taxon>Carpinus</taxon>
    </lineage>
</organism>
<dbReference type="PANTHER" id="PTHR45033:SF3">
    <property type="entry name" value="DEHYDROGENASE, PUTATIVE (AFU_ORTHOLOGUE AFUA_2G13270)-RELATED"/>
    <property type="match status" value="1"/>
</dbReference>
<feature type="region of interest" description="Disordered" evidence="1">
    <location>
        <begin position="903"/>
        <end position="1026"/>
    </location>
</feature>
<sequence length="1374" mass="150358">MPAGLVMEKVEGKPGQVYYPIKVVDIPTPAVKDNEVVVKMSAASLNHRDLFCRQALYPKVAFGIPLFADGCGTVISTGPAASKWKGKRVIINPGSGWKDDLDGPEDPTGYKILGGTSMNPIGTGVEELVIDASELEEAPSHLSAVEVSALSLTGLTAWRATQVKARAAMAPGKNILVTGIGGGVALMALLFATKAGANVYVTSGNQEKIDKAIKLGAKGGVIYKEQGWDKTLQSQLGKGNRLDAIIDGAGSDIVAKGARLLKDGGVISIYGMTTSPQMTWSMAAVLRNIELKGSTMGSRKEFADMLLQIGYHVLADIGGRWKSARFHIMNGCPAEPMGSATVEGRVVNEKASAGGRDTSLLLRLGKHLYGRLADKFVGAIVTVGDTLEQVIDTKQLDHSVGVVDVGISEQPRFHLGAVKAKKEAPQLLVALDDVVECIALPRELATLSYFWSKAFVWSAILLSSGADYSEHTQLSMSKKKTTRSAMLKEAKESPQSQTYLDHIQAKVKKKLWNKPLFGAMNREHTREQSRWPMTLLSVSAKRAQAKRFVLKCWVAITISSCTEDFCSTLLGESNSCQEKLPARVVWCQMALATTPAGQLPSAQLQADFYAKLARLQDDILTNKHPRLSLPDVALRELAAFASSPPLVPNLSSYETTSGSAPGVGPVSLARPDGSAKSEVRLKRQQIEKVLAQAVEVKKVRDKAIRLQDKADRDHVFWDAPHVFDTSQVLDTALKIVKPVSGWAPVAANPSSPESSFNENEYYSSQVMSPATSASHRSLGQPVLAETHASQPAPAFRDTALDALSIASSSERDDSYSPPAADAFQRPTIPHLMPPLPVPMPPPQYPVAIPPNMIPGLVFSHQPAQQPFNLARARESESYSPPAPGTASVIGTGNGIAHTYAAVQSTPKRNQNGAGPQSKGSKKKKDRTDAKLKKQRRLEQQQQQQQHHFDQAHASSALTHVQPDVPSGNVQNPRKRRRDAEAPADDSSRRVSGKRAARTAGSPIPYIKPEPLSPPPLSVDLPPSNEPPRRLVLREDGQADIQIESPRQISSRAQRTREARYVEDLSEEELLSPRYTQPVGGSANTYASPLSTRRRVVADGHDLRRVASYQHAMRPPSPEYARYVADDMAQMRAPSRLVSARPVSRVPTYYDEQQFVHHFQAPQRHQPLYETLDEPPLSRMADRHMMPPPSIPPPSKRRIVVDEFGDEWVAVRAPSSMRQSIAPEMSYNNAPQPSPYVRAQSTRLPSQTFEQPMRARHAQVLDAERDDDFGSRQMPLQPSSRQHILRGTNDMQSPSFPYPTRQPSRAASMAPAFARDAYQRISMPLGYEVDPHPMRMQRQDRSFSTRPDLLQQAASYGQDAEYDPRAPALFLQQTR</sequence>
<dbReference type="EMBL" id="VIBQ01000009">
    <property type="protein sequence ID" value="KAB8337038.1"/>
    <property type="molecule type" value="Genomic_DNA"/>
</dbReference>
<dbReference type="InterPro" id="IPR036291">
    <property type="entry name" value="NAD(P)-bd_dom_sf"/>
</dbReference>
<dbReference type="Pfam" id="PF00107">
    <property type="entry name" value="ADH_zinc_N"/>
    <property type="match status" value="1"/>
</dbReference>
<feature type="compositionally biased region" description="Basic and acidic residues" evidence="1">
    <location>
        <begin position="977"/>
        <end position="988"/>
    </location>
</feature>
<evidence type="ECO:0000313" key="4">
    <source>
        <dbReference type="Proteomes" id="UP000327013"/>
    </source>
</evidence>
<proteinExistence type="predicted"/>
<dbReference type="PANTHER" id="PTHR45033">
    <property type="match status" value="1"/>
</dbReference>
<dbReference type="Gene3D" id="3.40.50.720">
    <property type="entry name" value="NAD(P)-binding Rossmann-like Domain"/>
    <property type="match status" value="1"/>
</dbReference>
<protein>
    <recommendedName>
        <fullName evidence="2">Enoyl reductase (ER) domain-containing protein</fullName>
    </recommendedName>
</protein>
<comment type="caution">
    <text evidence="3">The sequence shown here is derived from an EMBL/GenBank/DDBJ whole genome shotgun (WGS) entry which is preliminary data.</text>
</comment>
<dbReference type="CDD" id="cd05188">
    <property type="entry name" value="MDR"/>
    <property type="match status" value="1"/>
</dbReference>
<dbReference type="InterPro" id="IPR020843">
    <property type="entry name" value="ER"/>
</dbReference>
<dbReference type="InterPro" id="IPR013149">
    <property type="entry name" value="ADH-like_C"/>
</dbReference>
<evidence type="ECO:0000259" key="2">
    <source>
        <dbReference type="SMART" id="SM00829"/>
    </source>
</evidence>